<evidence type="ECO:0000313" key="3">
    <source>
        <dbReference type="Proteomes" id="UP000830116"/>
    </source>
</evidence>
<dbReference type="PROSITE" id="PS51257">
    <property type="entry name" value="PROKAR_LIPOPROTEIN"/>
    <property type="match status" value="1"/>
</dbReference>
<gene>
    <name evidence="2" type="ORF">MNR06_16485</name>
</gene>
<feature type="domain" description="Metallo-beta-lactamase" evidence="1">
    <location>
        <begin position="102"/>
        <end position="299"/>
    </location>
</feature>
<dbReference type="RefSeq" id="WP_243537701.1">
    <property type="nucleotide sequence ID" value="NZ_CP093442.1"/>
</dbReference>
<accession>A0ABY4C8U1</accession>
<name>A0ABY4C8U1_9BACT</name>
<dbReference type="InterPro" id="IPR036866">
    <property type="entry name" value="RibonucZ/Hydroxyglut_hydro"/>
</dbReference>
<organism evidence="2 3">
    <name type="scientific">Bdellovibrio reynosensis</name>
    <dbReference type="NCBI Taxonomy" id="2835041"/>
    <lineage>
        <taxon>Bacteria</taxon>
        <taxon>Pseudomonadati</taxon>
        <taxon>Bdellovibrionota</taxon>
        <taxon>Bdellovibrionia</taxon>
        <taxon>Bdellovibrionales</taxon>
        <taxon>Pseudobdellovibrionaceae</taxon>
        <taxon>Bdellovibrio</taxon>
    </lineage>
</organism>
<dbReference type="Proteomes" id="UP000830116">
    <property type="component" value="Chromosome"/>
</dbReference>
<dbReference type="Pfam" id="PF12706">
    <property type="entry name" value="Lactamase_B_2"/>
    <property type="match status" value="1"/>
</dbReference>
<dbReference type="Gene3D" id="3.60.15.10">
    <property type="entry name" value="Ribonuclease Z/Hydroxyacylglutathione hydrolase-like"/>
    <property type="match status" value="1"/>
</dbReference>
<keyword evidence="3" id="KW-1185">Reference proteome</keyword>
<protein>
    <submittedName>
        <fullName evidence="2">MBL fold metallo-hydrolase</fullName>
    </submittedName>
</protein>
<dbReference type="PIRSF" id="PIRSF038896">
    <property type="entry name" value="NAPE-PLD"/>
    <property type="match status" value="1"/>
</dbReference>
<sequence>MKAILIALAGLFVTSGCQSFKYYDPAKPHHGEKSFLNNYDNSEKQSFWKWQWERFIKDKPKEPEFEPEILKTDSAFLKSNQSQNTFTWIGHATALLQAGGANVLTDPVFSERVSPVSFAGPSRVVKLPMQMEDLPPIDAVVVSHGHYDHLDLPTLKELAKRNPQTLFLVPLGNAELLQGEGIKNVKELDWWENVTVKGLTITFTPAQHWSARSLFDRNQTLWGGWYVRSANFSFLYTGDTGYSKDFLDIAEKLGAVDIAFIPIGAYEPRWFMKQQHVNPEEAVQIHLDVKAKLSIGGHWGTFRLSDEAMAAPPQDLEKALAHKNVKPSEFRVMKHGEILIYTPTSSK</sequence>
<dbReference type="SUPFAM" id="SSF56281">
    <property type="entry name" value="Metallo-hydrolase/oxidoreductase"/>
    <property type="match status" value="1"/>
</dbReference>
<proteinExistence type="predicted"/>
<dbReference type="PANTHER" id="PTHR15032">
    <property type="entry name" value="N-ACYL-PHOSPHATIDYLETHANOLAMINE-HYDROLYZING PHOSPHOLIPASE D"/>
    <property type="match status" value="1"/>
</dbReference>
<dbReference type="PANTHER" id="PTHR15032:SF4">
    <property type="entry name" value="N-ACYL-PHOSPHATIDYLETHANOLAMINE-HYDROLYZING PHOSPHOLIPASE D"/>
    <property type="match status" value="1"/>
</dbReference>
<dbReference type="EMBL" id="CP093442">
    <property type="protein sequence ID" value="UOF01293.1"/>
    <property type="molecule type" value="Genomic_DNA"/>
</dbReference>
<reference evidence="2" key="1">
    <citation type="submission" date="2022-03" db="EMBL/GenBank/DDBJ databases">
        <title>Genome Identification and Characterization of new species Bdellovibrio reynosense LBG001 sp. nov. from a Mexico soil sample.</title>
        <authorList>
            <person name="Camilli A."/>
            <person name="Ajao Y."/>
            <person name="Guo X."/>
        </authorList>
    </citation>
    <scope>NUCLEOTIDE SEQUENCE</scope>
    <source>
        <strain evidence="2">LBG001</strain>
    </source>
</reference>
<evidence type="ECO:0000259" key="1">
    <source>
        <dbReference type="Pfam" id="PF12706"/>
    </source>
</evidence>
<dbReference type="InterPro" id="IPR024884">
    <property type="entry name" value="NAPE-PLD"/>
</dbReference>
<evidence type="ECO:0000313" key="2">
    <source>
        <dbReference type="EMBL" id="UOF01293.1"/>
    </source>
</evidence>
<dbReference type="CDD" id="cd16283">
    <property type="entry name" value="RomA-like_MBL-fold"/>
    <property type="match status" value="1"/>
</dbReference>
<dbReference type="InterPro" id="IPR001279">
    <property type="entry name" value="Metallo-B-lactamas"/>
</dbReference>